<dbReference type="AlphaFoldDB" id="A0A5M3MM08"/>
<accession>A0A5M3MM08</accession>
<name>A0A5M3MM08_CONPW</name>
<feature type="compositionally biased region" description="Polar residues" evidence="1">
    <location>
        <begin position="84"/>
        <end position="99"/>
    </location>
</feature>
<evidence type="ECO:0000256" key="1">
    <source>
        <dbReference type="SAM" id="MobiDB-lite"/>
    </source>
</evidence>
<feature type="compositionally biased region" description="Acidic residues" evidence="1">
    <location>
        <begin position="168"/>
        <end position="180"/>
    </location>
</feature>
<organism evidence="2 3">
    <name type="scientific">Coniophora puteana (strain RWD-64-598)</name>
    <name type="common">Brown rot fungus</name>
    <dbReference type="NCBI Taxonomy" id="741705"/>
    <lineage>
        <taxon>Eukaryota</taxon>
        <taxon>Fungi</taxon>
        <taxon>Dikarya</taxon>
        <taxon>Basidiomycota</taxon>
        <taxon>Agaricomycotina</taxon>
        <taxon>Agaricomycetes</taxon>
        <taxon>Agaricomycetidae</taxon>
        <taxon>Boletales</taxon>
        <taxon>Coniophorineae</taxon>
        <taxon>Coniophoraceae</taxon>
        <taxon>Coniophora</taxon>
    </lineage>
</organism>
<evidence type="ECO:0000313" key="2">
    <source>
        <dbReference type="EMBL" id="EIW80239.1"/>
    </source>
</evidence>
<feature type="region of interest" description="Disordered" evidence="1">
    <location>
        <begin position="168"/>
        <end position="197"/>
    </location>
</feature>
<feature type="compositionally biased region" description="Basic and acidic residues" evidence="1">
    <location>
        <begin position="181"/>
        <end position="190"/>
    </location>
</feature>
<reference evidence="3" key="1">
    <citation type="journal article" date="2012" name="Science">
        <title>The Paleozoic origin of enzymatic lignin decomposition reconstructed from 31 fungal genomes.</title>
        <authorList>
            <person name="Floudas D."/>
            <person name="Binder M."/>
            <person name="Riley R."/>
            <person name="Barry K."/>
            <person name="Blanchette R.A."/>
            <person name="Henrissat B."/>
            <person name="Martinez A.T."/>
            <person name="Otillar R."/>
            <person name="Spatafora J.W."/>
            <person name="Yadav J.S."/>
            <person name="Aerts A."/>
            <person name="Benoit I."/>
            <person name="Boyd A."/>
            <person name="Carlson A."/>
            <person name="Copeland A."/>
            <person name="Coutinho P.M."/>
            <person name="de Vries R.P."/>
            <person name="Ferreira P."/>
            <person name="Findley K."/>
            <person name="Foster B."/>
            <person name="Gaskell J."/>
            <person name="Glotzer D."/>
            <person name="Gorecki P."/>
            <person name="Heitman J."/>
            <person name="Hesse C."/>
            <person name="Hori C."/>
            <person name="Igarashi K."/>
            <person name="Jurgens J.A."/>
            <person name="Kallen N."/>
            <person name="Kersten P."/>
            <person name="Kohler A."/>
            <person name="Kuees U."/>
            <person name="Kumar T.K.A."/>
            <person name="Kuo A."/>
            <person name="LaButti K."/>
            <person name="Larrondo L.F."/>
            <person name="Lindquist E."/>
            <person name="Ling A."/>
            <person name="Lombard V."/>
            <person name="Lucas S."/>
            <person name="Lundell T."/>
            <person name="Martin R."/>
            <person name="McLaughlin D.J."/>
            <person name="Morgenstern I."/>
            <person name="Morin E."/>
            <person name="Murat C."/>
            <person name="Nagy L.G."/>
            <person name="Nolan M."/>
            <person name="Ohm R.A."/>
            <person name="Patyshakuliyeva A."/>
            <person name="Rokas A."/>
            <person name="Ruiz-Duenas F.J."/>
            <person name="Sabat G."/>
            <person name="Salamov A."/>
            <person name="Samejima M."/>
            <person name="Schmutz J."/>
            <person name="Slot J.C."/>
            <person name="St John F."/>
            <person name="Stenlid J."/>
            <person name="Sun H."/>
            <person name="Sun S."/>
            <person name="Syed K."/>
            <person name="Tsang A."/>
            <person name="Wiebenga A."/>
            <person name="Young D."/>
            <person name="Pisabarro A."/>
            <person name="Eastwood D.C."/>
            <person name="Martin F."/>
            <person name="Cullen D."/>
            <person name="Grigoriev I.V."/>
            <person name="Hibbett D.S."/>
        </authorList>
    </citation>
    <scope>NUCLEOTIDE SEQUENCE [LARGE SCALE GENOMIC DNA]</scope>
    <source>
        <strain evidence="3">RWD-64-598 SS2</strain>
    </source>
</reference>
<proteinExistence type="predicted"/>
<feature type="compositionally biased region" description="Acidic residues" evidence="1">
    <location>
        <begin position="35"/>
        <end position="44"/>
    </location>
</feature>
<dbReference type="RefSeq" id="XP_007769236.1">
    <property type="nucleotide sequence ID" value="XM_007771046.1"/>
</dbReference>
<protein>
    <submittedName>
        <fullName evidence="2">Uncharacterized protein</fullName>
    </submittedName>
</protein>
<dbReference type="EMBL" id="JH711579">
    <property type="protein sequence ID" value="EIW80239.1"/>
    <property type="molecule type" value="Genomic_DNA"/>
</dbReference>
<comment type="caution">
    <text evidence="2">The sequence shown here is derived from an EMBL/GenBank/DDBJ whole genome shotgun (WGS) entry which is preliminary data.</text>
</comment>
<feature type="region of interest" description="Disordered" evidence="1">
    <location>
        <begin position="1"/>
        <end position="108"/>
    </location>
</feature>
<dbReference type="GeneID" id="19201940"/>
<dbReference type="KEGG" id="cput:CONPUDRAFT_144410"/>
<keyword evidence="3" id="KW-1185">Reference proteome</keyword>
<sequence length="223" mass="25410">MSRLSKEGSIPCEKPKAHRSFLGMIRMRRPQQADYAEELTSEPIDDPKAVEDVKENHNCGRTFVQEADAIHPSAHPTPKRRSSTKPTPSRKATTDSTTSRGRRQLWRRPVEDATYEARVAYWRARSSRSSVREGRSEFIPGDGAPRRRRFGFPSALERMWRPAIQELESDYETDGEDNDGDRDTDGDRRSVSHASVSSDGGIKEYLFYCLCLPSFHGRSYRTG</sequence>
<gene>
    <name evidence="2" type="ORF">CONPUDRAFT_144410</name>
</gene>
<feature type="compositionally biased region" description="Basic and acidic residues" evidence="1">
    <location>
        <begin position="45"/>
        <end position="58"/>
    </location>
</feature>
<dbReference type="Proteomes" id="UP000053558">
    <property type="component" value="Unassembled WGS sequence"/>
</dbReference>
<evidence type="ECO:0000313" key="3">
    <source>
        <dbReference type="Proteomes" id="UP000053558"/>
    </source>
</evidence>